<keyword evidence="4" id="KW-1185">Reference proteome</keyword>
<gene>
    <name evidence="3" type="ORF">HMN09_00552600</name>
</gene>
<evidence type="ECO:0000313" key="4">
    <source>
        <dbReference type="Proteomes" id="UP000613580"/>
    </source>
</evidence>
<feature type="region of interest" description="Disordered" evidence="1">
    <location>
        <begin position="312"/>
        <end position="356"/>
    </location>
</feature>
<feature type="chain" id="PRO_5034840691" description="F-box domain-containing protein" evidence="2">
    <location>
        <begin position="28"/>
        <end position="356"/>
    </location>
</feature>
<evidence type="ECO:0008006" key="5">
    <source>
        <dbReference type="Google" id="ProtNLM"/>
    </source>
</evidence>
<feature type="signal peptide" evidence="2">
    <location>
        <begin position="1"/>
        <end position="27"/>
    </location>
</feature>
<organism evidence="3 4">
    <name type="scientific">Mycena chlorophos</name>
    <name type="common">Agaric fungus</name>
    <name type="synonym">Agaricus chlorophos</name>
    <dbReference type="NCBI Taxonomy" id="658473"/>
    <lineage>
        <taxon>Eukaryota</taxon>
        <taxon>Fungi</taxon>
        <taxon>Dikarya</taxon>
        <taxon>Basidiomycota</taxon>
        <taxon>Agaricomycotina</taxon>
        <taxon>Agaricomycetes</taxon>
        <taxon>Agaricomycetidae</taxon>
        <taxon>Agaricales</taxon>
        <taxon>Marasmiineae</taxon>
        <taxon>Mycenaceae</taxon>
        <taxon>Mycena</taxon>
    </lineage>
</organism>
<evidence type="ECO:0000256" key="1">
    <source>
        <dbReference type="SAM" id="MobiDB-lite"/>
    </source>
</evidence>
<feature type="compositionally biased region" description="Acidic residues" evidence="1">
    <location>
        <begin position="338"/>
        <end position="349"/>
    </location>
</feature>
<reference evidence="3" key="1">
    <citation type="submission" date="2020-05" db="EMBL/GenBank/DDBJ databases">
        <title>Mycena genomes resolve the evolution of fungal bioluminescence.</title>
        <authorList>
            <person name="Tsai I.J."/>
        </authorList>
    </citation>
    <scope>NUCLEOTIDE SEQUENCE</scope>
    <source>
        <strain evidence="3">110903Hualien_Pintung</strain>
    </source>
</reference>
<proteinExistence type="predicted"/>
<comment type="caution">
    <text evidence="3">The sequence shown here is derived from an EMBL/GenBank/DDBJ whole genome shotgun (WGS) entry which is preliminary data.</text>
</comment>
<sequence length="356" mass="39730">MSQSSGCQLSVKVAVVLLLALMASVDSEEARLPQELERRIFEEAAASDPDCALSLLQTARRVQSWIEPRVYTTLVLGYEPERIPWFSKSDTAQLHLQLSAAFHTKPTSFFAKHVRNIYFGDISEDETQLVVSSCTAASNLVFEVIWNPPSFPNIYQLPLRRLTMSFRLACLTVVPEAPKQLFPNLSNLTLYHSSQTGDTEAILTVLAALPALTHLCVCIVQEAELLRAILDRCPRLEVLLHAFDAGMYTRELYIADMEEVDDPRCVLLDLTCGAMNWNEWVFEDWRLANAGQPDLLARASAFVAQKRTGEIPSTRFEWDDPDGPGLPEHFLPPSPETSDSESDPEESDDSRDGAAT</sequence>
<evidence type="ECO:0000313" key="3">
    <source>
        <dbReference type="EMBL" id="KAF7313942.1"/>
    </source>
</evidence>
<dbReference type="InterPro" id="IPR032675">
    <property type="entry name" value="LRR_dom_sf"/>
</dbReference>
<dbReference type="AlphaFoldDB" id="A0A8H6TBT2"/>
<accession>A0A8H6TBT2</accession>
<keyword evidence="2" id="KW-0732">Signal</keyword>
<dbReference type="EMBL" id="JACAZE010000006">
    <property type="protein sequence ID" value="KAF7313942.1"/>
    <property type="molecule type" value="Genomic_DNA"/>
</dbReference>
<dbReference type="Proteomes" id="UP000613580">
    <property type="component" value="Unassembled WGS sequence"/>
</dbReference>
<protein>
    <recommendedName>
        <fullName evidence="5">F-box domain-containing protein</fullName>
    </recommendedName>
</protein>
<name>A0A8H6TBT2_MYCCL</name>
<evidence type="ECO:0000256" key="2">
    <source>
        <dbReference type="SAM" id="SignalP"/>
    </source>
</evidence>
<dbReference type="OrthoDB" id="3035629at2759"/>
<dbReference type="Gene3D" id="3.80.10.10">
    <property type="entry name" value="Ribonuclease Inhibitor"/>
    <property type="match status" value="1"/>
</dbReference>
<dbReference type="SUPFAM" id="SSF52047">
    <property type="entry name" value="RNI-like"/>
    <property type="match status" value="1"/>
</dbReference>